<proteinExistence type="inferred from homology"/>
<dbReference type="PANTHER" id="PTHR30419:SF8">
    <property type="entry name" value="NITROGEN ASSIMILATION TRANSCRIPTIONAL ACTIVATOR-RELATED"/>
    <property type="match status" value="1"/>
</dbReference>
<keyword evidence="3" id="KW-0238">DNA-binding</keyword>
<dbReference type="AlphaFoldDB" id="A0A9X1NJ94"/>
<dbReference type="SUPFAM" id="SSF53850">
    <property type="entry name" value="Periplasmic binding protein-like II"/>
    <property type="match status" value="1"/>
</dbReference>
<feature type="domain" description="HTH lysR-type" evidence="5">
    <location>
        <begin position="1"/>
        <end position="58"/>
    </location>
</feature>
<dbReference type="GO" id="GO:0003700">
    <property type="term" value="F:DNA-binding transcription factor activity"/>
    <property type="evidence" value="ECO:0007669"/>
    <property type="project" value="InterPro"/>
</dbReference>
<organism evidence="6 7">
    <name type="scientific">Kineosporia babensis</name>
    <dbReference type="NCBI Taxonomy" id="499548"/>
    <lineage>
        <taxon>Bacteria</taxon>
        <taxon>Bacillati</taxon>
        <taxon>Actinomycetota</taxon>
        <taxon>Actinomycetes</taxon>
        <taxon>Kineosporiales</taxon>
        <taxon>Kineosporiaceae</taxon>
        <taxon>Kineosporia</taxon>
    </lineage>
</organism>
<dbReference type="SUPFAM" id="SSF46785">
    <property type="entry name" value="Winged helix' DNA-binding domain"/>
    <property type="match status" value="1"/>
</dbReference>
<evidence type="ECO:0000256" key="1">
    <source>
        <dbReference type="ARBA" id="ARBA00009437"/>
    </source>
</evidence>
<keyword evidence="7" id="KW-1185">Reference proteome</keyword>
<keyword evidence="4" id="KW-0804">Transcription</keyword>
<evidence type="ECO:0000313" key="6">
    <source>
        <dbReference type="EMBL" id="MCD5314133.1"/>
    </source>
</evidence>
<evidence type="ECO:0000256" key="4">
    <source>
        <dbReference type="ARBA" id="ARBA00023163"/>
    </source>
</evidence>
<sequence>MDRRQLEYFLAVAEYGSFTRAAAALTIAQPSLSHAIGLLERELGSTLFERLGRGVRLTAAGQALLLPARRTLRSFQVATTAVRSVTDVGFGRLTIISNTLWAVEPLTQIIGEFRQAHPAVQFSVDHPARRSEVLSQVRSGEADFGLVDGTPPATGVLESQWLVEHRLVAVLPPEALPGPASVTLAELLPFGLISTLPGTALRDLLDLELQVTGEAPDLAVETAHLASVIPLVLAGAGAALLPAGLAEDAGRRGARVLPLRRPTTTAVHLIWRSRGLSSPGERFRALAATMFPDLSGPLAGL</sequence>
<dbReference type="InterPro" id="IPR005119">
    <property type="entry name" value="LysR_subst-bd"/>
</dbReference>
<dbReference type="Pfam" id="PF03466">
    <property type="entry name" value="LysR_substrate"/>
    <property type="match status" value="1"/>
</dbReference>
<dbReference type="PRINTS" id="PR00039">
    <property type="entry name" value="HTHLYSR"/>
</dbReference>
<dbReference type="Pfam" id="PF00126">
    <property type="entry name" value="HTH_1"/>
    <property type="match status" value="1"/>
</dbReference>
<evidence type="ECO:0000313" key="7">
    <source>
        <dbReference type="Proteomes" id="UP001138997"/>
    </source>
</evidence>
<dbReference type="RefSeq" id="WP_231446405.1">
    <property type="nucleotide sequence ID" value="NZ_JAJOMB010000015.1"/>
</dbReference>
<dbReference type="GO" id="GO:0005829">
    <property type="term" value="C:cytosol"/>
    <property type="evidence" value="ECO:0007669"/>
    <property type="project" value="TreeGrafter"/>
</dbReference>
<dbReference type="Gene3D" id="3.40.190.290">
    <property type="match status" value="1"/>
</dbReference>
<accession>A0A9X1NJ94</accession>
<dbReference type="InterPro" id="IPR036388">
    <property type="entry name" value="WH-like_DNA-bd_sf"/>
</dbReference>
<reference evidence="6" key="1">
    <citation type="submission" date="2021-11" db="EMBL/GenBank/DDBJ databases">
        <title>Streptomyces corallinus and Kineosporia corallina sp. nov., two new coral-derived marine actinobacteria.</title>
        <authorList>
            <person name="Buangrab K."/>
            <person name="Sutthacheep M."/>
            <person name="Yeemin T."/>
            <person name="Harunari E."/>
            <person name="Igarashi Y."/>
            <person name="Sripreechasak P."/>
            <person name="Kanchanasin P."/>
            <person name="Tanasupawat S."/>
            <person name="Phongsopitanun W."/>
        </authorList>
    </citation>
    <scope>NUCLEOTIDE SEQUENCE</scope>
    <source>
        <strain evidence="6">JCM 31032</strain>
    </source>
</reference>
<dbReference type="InterPro" id="IPR050950">
    <property type="entry name" value="HTH-type_LysR_regulators"/>
</dbReference>
<evidence type="ECO:0000256" key="2">
    <source>
        <dbReference type="ARBA" id="ARBA00023015"/>
    </source>
</evidence>
<dbReference type="InterPro" id="IPR000847">
    <property type="entry name" value="LysR_HTH_N"/>
</dbReference>
<evidence type="ECO:0000259" key="5">
    <source>
        <dbReference type="PROSITE" id="PS50931"/>
    </source>
</evidence>
<dbReference type="InterPro" id="IPR036390">
    <property type="entry name" value="WH_DNA-bd_sf"/>
</dbReference>
<dbReference type="EMBL" id="JAJOMB010000015">
    <property type="protein sequence ID" value="MCD5314133.1"/>
    <property type="molecule type" value="Genomic_DNA"/>
</dbReference>
<dbReference type="GO" id="GO:0003677">
    <property type="term" value="F:DNA binding"/>
    <property type="evidence" value="ECO:0007669"/>
    <property type="project" value="UniProtKB-KW"/>
</dbReference>
<dbReference type="Proteomes" id="UP001138997">
    <property type="component" value="Unassembled WGS sequence"/>
</dbReference>
<name>A0A9X1NJ94_9ACTN</name>
<dbReference type="Gene3D" id="1.10.10.10">
    <property type="entry name" value="Winged helix-like DNA-binding domain superfamily/Winged helix DNA-binding domain"/>
    <property type="match status" value="1"/>
</dbReference>
<protein>
    <submittedName>
        <fullName evidence="6">LysR family transcriptional regulator</fullName>
    </submittedName>
</protein>
<dbReference type="PANTHER" id="PTHR30419">
    <property type="entry name" value="HTH-TYPE TRANSCRIPTIONAL REGULATOR YBHD"/>
    <property type="match status" value="1"/>
</dbReference>
<dbReference type="FunFam" id="1.10.10.10:FF:000001">
    <property type="entry name" value="LysR family transcriptional regulator"/>
    <property type="match status" value="1"/>
</dbReference>
<comment type="caution">
    <text evidence="6">The sequence shown here is derived from an EMBL/GenBank/DDBJ whole genome shotgun (WGS) entry which is preliminary data.</text>
</comment>
<dbReference type="PROSITE" id="PS50931">
    <property type="entry name" value="HTH_LYSR"/>
    <property type="match status" value="1"/>
</dbReference>
<gene>
    <name evidence="6" type="ORF">LR394_24800</name>
</gene>
<keyword evidence="2" id="KW-0805">Transcription regulation</keyword>
<evidence type="ECO:0000256" key="3">
    <source>
        <dbReference type="ARBA" id="ARBA00023125"/>
    </source>
</evidence>
<comment type="similarity">
    <text evidence="1">Belongs to the LysR transcriptional regulatory family.</text>
</comment>